<dbReference type="Proteomes" id="UP000176288">
    <property type="component" value="Chromosome"/>
</dbReference>
<evidence type="ECO:0000259" key="9">
    <source>
        <dbReference type="PROSITE" id="PS50893"/>
    </source>
</evidence>
<dbReference type="PROSITE" id="PS50929">
    <property type="entry name" value="ABC_TM1F"/>
    <property type="match status" value="1"/>
</dbReference>
<evidence type="ECO:0008006" key="13">
    <source>
        <dbReference type="Google" id="ProtNLM"/>
    </source>
</evidence>
<sequence>MPFKRAKAGKRAKDSLKQLSQVGPKERRWAVLAGLISVVGTIWALEQLADWVVRLANGQQLSGDLLVPAVLATLLAAGGQVLRMWISYRSATKLEVELGRALTGGSLATNDLGRQDEEEREGATLNLLTDGLERYTLYRQTFLPQIFSALAIPLLVVLWVLVRYDWLSGLILALAIPLIPLLVGGFLKVMRKVSSASRKERNNLAGAYLDAIKGMETLQYLAASARVAQQLAERGERNRQAIMRLLAGNQLVLFVVDLSFSLFMVAGATGLAIWRYSGGHLSATHAVALVFLSIFLLEPMDQVGAFFYVAMGGIAAGRGLNRFWLQAEDGATLQHGTAGAQALRQLSQGQQPSIGPSVTSNARETRETAGAASASISGHQVSFAYPQSGPVLNKLDFSVPPKSRIAVVGPSGAGKSTFLKLLSGQLSPSEGEISLQSQSASAFALSQASAPVAQTTWLFATTIRQNLLLVAPQASEAELWSALEKVQLADEVKAFPSGLDTEIGEQGMGLSGGQAQRLSLARALLSGREILLLDEPTSAVDLVAEEQIRDVLAGISDRTMVMVTHRAGLLPGVDQVWEVVDHGLNPLPHNEDESPLLPSSYYSERSTKEGK</sequence>
<feature type="transmembrane region" description="Helical" evidence="8">
    <location>
        <begin position="142"/>
        <end position="161"/>
    </location>
</feature>
<dbReference type="InterPro" id="IPR036640">
    <property type="entry name" value="ABC1_TM_sf"/>
</dbReference>
<organism evidence="11 12">
    <name type="scientific">Boudabousia tangfeifanii</name>
    <dbReference type="NCBI Taxonomy" id="1912795"/>
    <lineage>
        <taxon>Bacteria</taxon>
        <taxon>Bacillati</taxon>
        <taxon>Actinomycetota</taxon>
        <taxon>Actinomycetes</taxon>
        <taxon>Actinomycetales</taxon>
        <taxon>Actinomycetaceae</taxon>
        <taxon>Boudabousia</taxon>
    </lineage>
</organism>
<feature type="transmembrane region" description="Helical" evidence="8">
    <location>
        <begin position="29"/>
        <end position="45"/>
    </location>
</feature>
<feature type="transmembrane region" description="Helical" evidence="8">
    <location>
        <begin position="167"/>
        <end position="189"/>
    </location>
</feature>
<evidence type="ECO:0000256" key="5">
    <source>
        <dbReference type="ARBA" id="ARBA00022989"/>
    </source>
</evidence>
<evidence type="ECO:0000256" key="1">
    <source>
        <dbReference type="ARBA" id="ARBA00004651"/>
    </source>
</evidence>
<gene>
    <name evidence="11" type="ORF">BK816_01990</name>
</gene>
<evidence type="ECO:0000256" key="4">
    <source>
        <dbReference type="ARBA" id="ARBA00022840"/>
    </source>
</evidence>
<dbReference type="STRING" id="1912795.BK816_01990"/>
<accession>A0A1D9MIT9</accession>
<dbReference type="GO" id="GO:0016887">
    <property type="term" value="F:ATP hydrolysis activity"/>
    <property type="evidence" value="ECO:0007669"/>
    <property type="project" value="InterPro"/>
</dbReference>
<dbReference type="Pfam" id="PF00005">
    <property type="entry name" value="ABC_tran"/>
    <property type="match status" value="1"/>
</dbReference>
<evidence type="ECO:0000256" key="6">
    <source>
        <dbReference type="ARBA" id="ARBA00023136"/>
    </source>
</evidence>
<dbReference type="InterPro" id="IPR039421">
    <property type="entry name" value="Type_1_exporter"/>
</dbReference>
<evidence type="ECO:0000256" key="2">
    <source>
        <dbReference type="ARBA" id="ARBA00022692"/>
    </source>
</evidence>
<dbReference type="Gene3D" id="3.40.50.300">
    <property type="entry name" value="P-loop containing nucleotide triphosphate hydrolases"/>
    <property type="match status" value="1"/>
</dbReference>
<dbReference type="GO" id="GO:0140359">
    <property type="term" value="F:ABC-type transporter activity"/>
    <property type="evidence" value="ECO:0007669"/>
    <property type="project" value="InterPro"/>
</dbReference>
<dbReference type="InterPro" id="IPR003439">
    <property type="entry name" value="ABC_transporter-like_ATP-bd"/>
</dbReference>
<dbReference type="RefSeq" id="WP_071163680.1">
    <property type="nucleotide sequence ID" value="NZ_CP017812.1"/>
</dbReference>
<dbReference type="PANTHER" id="PTHR24221:SF654">
    <property type="entry name" value="ATP-BINDING CASSETTE SUB-FAMILY B MEMBER 6"/>
    <property type="match status" value="1"/>
</dbReference>
<dbReference type="InterPro" id="IPR017871">
    <property type="entry name" value="ABC_transporter-like_CS"/>
</dbReference>
<keyword evidence="3" id="KW-0547">Nucleotide-binding</keyword>
<name>A0A1D9MIT9_9ACTO</name>
<dbReference type="Gene3D" id="1.20.1560.10">
    <property type="entry name" value="ABC transporter type 1, transmembrane domain"/>
    <property type="match status" value="1"/>
</dbReference>
<dbReference type="InterPro" id="IPR027417">
    <property type="entry name" value="P-loop_NTPase"/>
</dbReference>
<feature type="region of interest" description="Disordered" evidence="7">
    <location>
        <begin position="587"/>
        <end position="611"/>
    </location>
</feature>
<protein>
    <recommendedName>
        <fullName evidence="13">ABC transporter ATP-binding protein</fullName>
    </recommendedName>
</protein>
<dbReference type="GO" id="GO:0005524">
    <property type="term" value="F:ATP binding"/>
    <property type="evidence" value="ECO:0007669"/>
    <property type="project" value="UniProtKB-KW"/>
</dbReference>
<dbReference type="SUPFAM" id="SSF90123">
    <property type="entry name" value="ABC transporter transmembrane region"/>
    <property type="match status" value="1"/>
</dbReference>
<keyword evidence="2 8" id="KW-0812">Transmembrane</keyword>
<proteinExistence type="predicted"/>
<keyword evidence="4" id="KW-0067">ATP-binding</keyword>
<keyword evidence="5 8" id="KW-1133">Transmembrane helix</keyword>
<dbReference type="Pfam" id="PF00664">
    <property type="entry name" value="ABC_membrane"/>
    <property type="match status" value="1"/>
</dbReference>
<dbReference type="InterPro" id="IPR003593">
    <property type="entry name" value="AAA+_ATPase"/>
</dbReference>
<dbReference type="SUPFAM" id="SSF52540">
    <property type="entry name" value="P-loop containing nucleoside triphosphate hydrolases"/>
    <property type="match status" value="1"/>
</dbReference>
<evidence type="ECO:0000259" key="10">
    <source>
        <dbReference type="PROSITE" id="PS50929"/>
    </source>
</evidence>
<evidence type="ECO:0000256" key="8">
    <source>
        <dbReference type="SAM" id="Phobius"/>
    </source>
</evidence>
<feature type="domain" description="ABC transmembrane type-1" evidence="10">
    <location>
        <begin position="30"/>
        <end position="312"/>
    </location>
</feature>
<evidence type="ECO:0000313" key="12">
    <source>
        <dbReference type="Proteomes" id="UP000176288"/>
    </source>
</evidence>
<dbReference type="GO" id="GO:0005886">
    <property type="term" value="C:plasma membrane"/>
    <property type="evidence" value="ECO:0007669"/>
    <property type="project" value="UniProtKB-SubCell"/>
</dbReference>
<feature type="transmembrane region" description="Helical" evidence="8">
    <location>
        <begin position="251"/>
        <end position="274"/>
    </location>
</feature>
<dbReference type="InterPro" id="IPR011527">
    <property type="entry name" value="ABC1_TM_dom"/>
</dbReference>
<dbReference type="SMART" id="SM00382">
    <property type="entry name" value="AAA"/>
    <property type="match status" value="1"/>
</dbReference>
<dbReference type="KEGG" id="avu:BK816_01990"/>
<feature type="domain" description="ABC transporter" evidence="9">
    <location>
        <begin position="376"/>
        <end position="607"/>
    </location>
</feature>
<comment type="subcellular location">
    <subcellularLocation>
        <location evidence="1">Cell membrane</location>
        <topology evidence="1">Multi-pass membrane protein</topology>
    </subcellularLocation>
</comment>
<feature type="transmembrane region" description="Helical" evidence="8">
    <location>
        <begin position="65"/>
        <end position="86"/>
    </location>
</feature>
<feature type="region of interest" description="Disordered" evidence="7">
    <location>
        <begin position="348"/>
        <end position="371"/>
    </location>
</feature>
<dbReference type="PANTHER" id="PTHR24221">
    <property type="entry name" value="ATP-BINDING CASSETTE SUB-FAMILY B"/>
    <property type="match status" value="1"/>
</dbReference>
<dbReference type="OrthoDB" id="9806127at2"/>
<keyword evidence="12" id="KW-1185">Reference proteome</keyword>
<dbReference type="PROSITE" id="PS00211">
    <property type="entry name" value="ABC_TRANSPORTER_1"/>
    <property type="match status" value="1"/>
</dbReference>
<reference evidence="11 12" key="1">
    <citation type="submission" date="2016-10" db="EMBL/GenBank/DDBJ databases">
        <title>Actinomyces aegypiusis sp. nov., isolated from the Aegypius monachus in Qinghai Tibet Plateau China.</title>
        <authorList>
            <person name="Wang Y."/>
        </authorList>
    </citation>
    <scope>NUCLEOTIDE SEQUENCE [LARGE SCALE GENOMIC DNA]</scope>
    <source>
        <strain evidence="11 12">VUL4_3</strain>
    </source>
</reference>
<evidence type="ECO:0000256" key="7">
    <source>
        <dbReference type="SAM" id="MobiDB-lite"/>
    </source>
</evidence>
<keyword evidence="6 8" id="KW-0472">Membrane</keyword>
<dbReference type="EMBL" id="CP017812">
    <property type="protein sequence ID" value="AOZ72214.1"/>
    <property type="molecule type" value="Genomic_DNA"/>
</dbReference>
<evidence type="ECO:0000256" key="3">
    <source>
        <dbReference type="ARBA" id="ARBA00022741"/>
    </source>
</evidence>
<feature type="compositionally biased region" description="Polar residues" evidence="7">
    <location>
        <begin position="348"/>
        <end position="362"/>
    </location>
</feature>
<dbReference type="PROSITE" id="PS50893">
    <property type="entry name" value="ABC_TRANSPORTER_2"/>
    <property type="match status" value="1"/>
</dbReference>
<evidence type="ECO:0000313" key="11">
    <source>
        <dbReference type="EMBL" id="AOZ72214.1"/>
    </source>
</evidence>
<dbReference type="AlphaFoldDB" id="A0A1D9MIT9"/>